<feature type="transmembrane region" description="Helical" evidence="2">
    <location>
        <begin position="271"/>
        <end position="291"/>
    </location>
</feature>
<evidence type="ECO:0000313" key="4">
    <source>
        <dbReference type="EMBL" id="MDX5894738.1"/>
    </source>
</evidence>
<evidence type="ECO:0000256" key="2">
    <source>
        <dbReference type="SAM" id="Phobius"/>
    </source>
</evidence>
<accession>A0A023X5I1</accession>
<dbReference type="STRING" id="42256.RradSPS_2051"/>
<name>A0A023X5I1_RUBRA</name>
<dbReference type="AlphaFoldDB" id="A0A023X5I1"/>
<reference evidence="4" key="2">
    <citation type="submission" date="2023-11" db="EMBL/GenBank/DDBJ databases">
        <title>MicrobeMod: A computational toolkit for identifying prokaryotic methylation and restriction-modification with nanopore sequencing.</title>
        <authorList>
            <person name="Crits-Christoph A."/>
            <person name="Kang S.C."/>
            <person name="Lee H."/>
            <person name="Ostrov N."/>
        </authorList>
    </citation>
    <scope>NUCLEOTIDE SEQUENCE</scope>
    <source>
        <strain evidence="4">ATCC 51242</strain>
    </source>
</reference>
<keyword evidence="2" id="KW-1133">Transmembrane helix</keyword>
<feature type="compositionally biased region" description="Low complexity" evidence="1">
    <location>
        <begin position="178"/>
        <end position="193"/>
    </location>
</feature>
<dbReference type="RefSeq" id="WP_143533989.1">
    <property type="nucleotide sequence ID" value="NZ_CP007514.1"/>
</dbReference>
<dbReference type="Proteomes" id="UP001281130">
    <property type="component" value="Unassembled WGS sequence"/>
</dbReference>
<keyword evidence="5" id="KW-1185">Reference proteome</keyword>
<organism evidence="3 5">
    <name type="scientific">Rubrobacter radiotolerans</name>
    <name type="common">Arthrobacter radiotolerans</name>
    <dbReference type="NCBI Taxonomy" id="42256"/>
    <lineage>
        <taxon>Bacteria</taxon>
        <taxon>Bacillati</taxon>
        <taxon>Actinomycetota</taxon>
        <taxon>Rubrobacteria</taxon>
        <taxon>Rubrobacterales</taxon>
        <taxon>Rubrobacteraceae</taxon>
        <taxon>Rubrobacter</taxon>
    </lineage>
</organism>
<dbReference type="HOGENOM" id="CLU_939697_0_0_11"/>
<evidence type="ECO:0000313" key="5">
    <source>
        <dbReference type="Proteomes" id="UP000025229"/>
    </source>
</evidence>
<protein>
    <submittedName>
        <fullName evidence="3">Uncharacterized protein</fullName>
    </submittedName>
</protein>
<feature type="transmembrane region" description="Helical" evidence="2">
    <location>
        <begin position="12"/>
        <end position="33"/>
    </location>
</feature>
<dbReference type="EMBL" id="JAWXXX010000001">
    <property type="protein sequence ID" value="MDX5894738.1"/>
    <property type="molecule type" value="Genomic_DNA"/>
</dbReference>
<dbReference type="EMBL" id="CP007514">
    <property type="protein sequence ID" value="AHY47334.1"/>
    <property type="molecule type" value="Genomic_DNA"/>
</dbReference>
<feature type="region of interest" description="Disordered" evidence="1">
    <location>
        <begin position="164"/>
        <end position="254"/>
    </location>
</feature>
<dbReference type="KEGG" id="rrd:RradSPS_2051"/>
<keyword evidence="2" id="KW-0472">Membrane</keyword>
<gene>
    <name evidence="3" type="ORF">RradSPS_2051</name>
    <name evidence="4" type="ORF">SIL72_11970</name>
</gene>
<evidence type="ECO:0000313" key="3">
    <source>
        <dbReference type="EMBL" id="AHY47334.1"/>
    </source>
</evidence>
<sequence length="296" mass="29900">MFGLRRGYCERVVGLWAAGAAMILALLAGLVLLGGEVGAQEEAVGEIPAPEAAVERAYSDPDEVNGVFTLTLEGPVAEGYSFYVETDFGSGSALICTTDPEMNALGYAPCVEGGQSVPFVVASGHEISYRILGNPGNELSQFVIDEGSVVASEGVTVSAAYTFPEEPGNPLPEHTGYAGNAGTPTTGEPAAGGDRAGTEEPGTTGESVAAAQYADEETTAAVPPVEDPGAEETTAADYPGDVAEDATTGGAKDEGRLPVLSRLSDLLPQSGGVSVALLGGAAALILGGFAIRKFLA</sequence>
<proteinExistence type="predicted"/>
<dbReference type="Proteomes" id="UP000025229">
    <property type="component" value="Chromosome"/>
</dbReference>
<evidence type="ECO:0000256" key="1">
    <source>
        <dbReference type="SAM" id="MobiDB-lite"/>
    </source>
</evidence>
<keyword evidence="2" id="KW-0812">Transmembrane</keyword>
<reference evidence="3 5" key="1">
    <citation type="submission" date="2014-03" db="EMBL/GenBank/DDBJ databases">
        <title>Complete genome sequence of the Radio-Resistant Rubrobacter radiotolerans RSPS-4.</title>
        <authorList>
            <person name="Egas C.C."/>
            <person name="Barroso C.C."/>
            <person name="Froufe H.J.C."/>
            <person name="Pacheco J.J."/>
            <person name="Albuquerque L.L."/>
            <person name="da Costa M.M.S."/>
        </authorList>
    </citation>
    <scope>NUCLEOTIDE SEQUENCE [LARGE SCALE GENOMIC DNA]</scope>
    <source>
        <strain evidence="3 5">RSPS-4</strain>
    </source>
</reference>